<evidence type="ECO:0000256" key="8">
    <source>
        <dbReference type="RuleBase" id="RU363041"/>
    </source>
</evidence>
<dbReference type="Proteomes" id="UP000285875">
    <property type="component" value="Chromosome"/>
</dbReference>
<evidence type="ECO:0000256" key="4">
    <source>
        <dbReference type="ARBA" id="ARBA00022475"/>
    </source>
</evidence>
<feature type="transmembrane region" description="Helical" evidence="8">
    <location>
        <begin position="193"/>
        <end position="223"/>
    </location>
</feature>
<dbReference type="Pfam" id="PF01925">
    <property type="entry name" value="TauE"/>
    <property type="match status" value="1"/>
</dbReference>
<comment type="subcellular location">
    <subcellularLocation>
        <location evidence="1 8">Cell membrane</location>
        <topology evidence="1 8">Multi-pass membrane protein</topology>
    </subcellularLocation>
</comment>
<evidence type="ECO:0000256" key="5">
    <source>
        <dbReference type="ARBA" id="ARBA00022692"/>
    </source>
</evidence>
<dbReference type="EMBL" id="CP025570">
    <property type="protein sequence ID" value="AZZ39161.1"/>
    <property type="molecule type" value="Genomic_DNA"/>
</dbReference>
<dbReference type="InterPro" id="IPR052017">
    <property type="entry name" value="TSUP"/>
</dbReference>
<evidence type="ECO:0000256" key="7">
    <source>
        <dbReference type="ARBA" id="ARBA00023136"/>
    </source>
</evidence>
<keyword evidence="5 8" id="KW-0812">Transmembrane</keyword>
<reference evidence="10" key="1">
    <citation type="submission" date="2017-12" db="EMBL/GenBank/DDBJ databases">
        <title>Whole genome sequencing of Acidipropionibacterium jensenii strains JS279 and JS280.</title>
        <authorList>
            <person name="Deptula P."/>
            <person name="Laine P."/>
            <person name="Smolander O.-P."/>
            <person name="Paulin L."/>
            <person name="Auvinen P."/>
            <person name="Varmanen P."/>
        </authorList>
    </citation>
    <scope>NUCLEOTIDE SEQUENCE [LARGE SCALE GENOMIC DNA]</scope>
    <source>
        <strain evidence="10">JS280</strain>
    </source>
</reference>
<feature type="transmembrane region" description="Helical" evidence="8">
    <location>
        <begin position="143"/>
        <end position="173"/>
    </location>
</feature>
<accession>A0A3Q9UPZ7</accession>
<protein>
    <recommendedName>
        <fullName evidence="8">Probable membrane transporter protein</fullName>
    </recommendedName>
</protein>
<dbReference type="GO" id="GO:0005886">
    <property type="term" value="C:plasma membrane"/>
    <property type="evidence" value="ECO:0007669"/>
    <property type="project" value="UniProtKB-SubCell"/>
</dbReference>
<gene>
    <name evidence="9" type="ORF">C0Z10_04690</name>
</gene>
<organism evidence="9 10">
    <name type="scientific">Acidipropionibacterium jensenii</name>
    <dbReference type="NCBI Taxonomy" id="1749"/>
    <lineage>
        <taxon>Bacteria</taxon>
        <taxon>Bacillati</taxon>
        <taxon>Actinomycetota</taxon>
        <taxon>Actinomycetes</taxon>
        <taxon>Propionibacteriales</taxon>
        <taxon>Propionibacteriaceae</taxon>
        <taxon>Acidipropionibacterium</taxon>
    </lineage>
</organism>
<feature type="transmembrane region" description="Helical" evidence="8">
    <location>
        <begin position="104"/>
        <end position="122"/>
    </location>
</feature>
<evidence type="ECO:0000256" key="3">
    <source>
        <dbReference type="ARBA" id="ARBA00022448"/>
    </source>
</evidence>
<evidence type="ECO:0000256" key="6">
    <source>
        <dbReference type="ARBA" id="ARBA00022989"/>
    </source>
</evidence>
<keyword evidence="7 8" id="KW-0472">Membrane</keyword>
<dbReference type="AlphaFoldDB" id="A0A3Q9UPZ7"/>
<dbReference type="RefSeq" id="WP_097798612.1">
    <property type="nucleotide sequence ID" value="NZ_CP025570.1"/>
</dbReference>
<proteinExistence type="inferred from homology"/>
<dbReference type="InterPro" id="IPR002781">
    <property type="entry name" value="TM_pro_TauE-like"/>
</dbReference>
<evidence type="ECO:0000313" key="9">
    <source>
        <dbReference type="EMBL" id="AZZ39161.1"/>
    </source>
</evidence>
<name>A0A3Q9UPZ7_9ACTN</name>
<dbReference type="KEGG" id="aji:C0Z10_04690"/>
<dbReference type="PANTHER" id="PTHR30269:SF0">
    <property type="entry name" value="MEMBRANE TRANSPORTER PROTEIN YFCA-RELATED"/>
    <property type="match status" value="1"/>
</dbReference>
<keyword evidence="4 8" id="KW-1003">Cell membrane</keyword>
<sequence>MTVPLEVLALLVVAALVAGWVDAVVGGGGLIQLPSLLLGLPSDTPVATIAGTNKVSSFAGTLTAATAYLRSVRVHWQQALAIMAGACAGSAGGARLVQFLPRQWFTPIVLVVLVGVGVFTLRRPALGVENRVRHQGRALHLRLLLIGLLIGCYDGAVGPGTGTFFVIALVSLIGYGFLEASALAKLANLTTNAAAIAVFWIHGVIWWRVGLVMAAANLTGGWIGARMAVRHGSRFVRKVFLVTVAGLAVKLAWDTVAQFR</sequence>
<evidence type="ECO:0000313" key="10">
    <source>
        <dbReference type="Proteomes" id="UP000285875"/>
    </source>
</evidence>
<comment type="similarity">
    <text evidence="2 8">Belongs to the 4-toluene sulfonate uptake permease (TSUP) (TC 2.A.102) family.</text>
</comment>
<dbReference type="PANTHER" id="PTHR30269">
    <property type="entry name" value="TRANSMEMBRANE PROTEIN YFCA"/>
    <property type="match status" value="1"/>
</dbReference>
<evidence type="ECO:0000256" key="1">
    <source>
        <dbReference type="ARBA" id="ARBA00004651"/>
    </source>
</evidence>
<evidence type="ECO:0000256" key="2">
    <source>
        <dbReference type="ARBA" id="ARBA00009142"/>
    </source>
</evidence>
<keyword evidence="3" id="KW-0813">Transport</keyword>
<keyword evidence="6 8" id="KW-1133">Transmembrane helix</keyword>